<keyword evidence="1" id="KW-0808">Transferase</keyword>
<dbReference type="GO" id="GO:0005840">
    <property type="term" value="C:ribosome"/>
    <property type="evidence" value="ECO:0007669"/>
    <property type="project" value="UniProtKB-KW"/>
</dbReference>
<dbReference type="CDD" id="cd04301">
    <property type="entry name" value="NAT_SF"/>
    <property type="match status" value="1"/>
</dbReference>
<keyword evidence="5" id="KW-1185">Reference proteome</keyword>
<dbReference type="GO" id="GO:0016747">
    <property type="term" value="F:acyltransferase activity, transferring groups other than amino-acyl groups"/>
    <property type="evidence" value="ECO:0007669"/>
    <property type="project" value="InterPro"/>
</dbReference>
<dbReference type="SUPFAM" id="SSF55729">
    <property type="entry name" value="Acyl-CoA N-acyltransferases (Nat)"/>
    <property type="match status" value="1"/>
</dbReference>
<keyword evidence="2" id="KW-0012">Acyltransferase</keyword>
<dbReference type="RefSeq" id="WP_245438515.1">
    <property type="nucleotide sequence ID" value="NZ_JACHXH010000015.1"/>
</dbReference>
<dbReference type="EMBL" id="JACHXH010000015">
    <property type="protein sequence ID" value="MBB3136448.1"/>
    <property type="molecule type" value="Genomic_DNA"/>
</dbReference>
<dbReference type="PROSITE" id="PS51186">
    <property type="entry name" value="GNAT"/>
    <property type="match status" value="1"/>
</dbReference>
<keyword evidence="4" id="KW-0687">Ribonucleoprotein</keyword>
<organism evidence="4 5">
    <name type="scientific">Rhizobium pisi</name>
    <dbReference type="NCBI Taxonomy" id="574561"/>
    <lineage>
        <taxon>Bacteria</taxon>
        <taxon>Pseudomonadati</taxon>
        <taxon>Pseudomonadota</taxon>
        <taxon>Alphaproteobacteria</taxon>
        <taxon>Hyphomicrobiales</taxon>
        <taxon>Rhizobiaceae</taxon>
        <taxon>Rhizobium/Agrobacterium group</taxon>
        <taxon>Rhizobium</taxon>
    </lineage>
</organism>
<sequence length="182" mass="19647">MTERALPAASMIRRARRSDARALSSFAARLFRDTYDSSTEASDLESYIGKNFSAERQEDEIADPSAAVFVAMADDLIIGYAHVVARSGDGRSARLNRIYVDTEWRGSGLASGLLDAVVGEAGQRGATHLELTVFERNSRALAFYKRAGFAAIGSTTFMVGEDPQTDVVMQLDLSKQLNGGSA</sequence>
<dbReference type="InterPro" id="IPR050832">
    <property type="entry name" value="Bact_Acetyltransf"/>
</dbReference>
<dbReference type="AlphaFoldDB" id="A0A7W5BPR3"/>
<feature type="domain" description="N-acetyltransferase" evidence="3">
    <location>
        <begin position="10"/>
        <end position="174"/>
    </location>
</feature>
<gene>
    <name evidence="4" type="ORF">FHS26_004203</name>
</gene>
<accession>A0A7W5BPR3</accession>
<name>A0A7W5BPR3_9HYPH</name>
<dbReference type="Pfam" id="PF00583">
    <property type="entry name" value="Acetyltransf_1"/>
    <property type="match status" value="1"/>
</dbReference>
<evidence type="ECO:0000256" key="2">
    <source>
        <dbReference type="ARBA" id="ARBA00023315"/>
    </source>
</evidence>
<dbReference type="Proteomes" id="UP000518315">
    <property type="component" value="Unassembled WGS sequence"/>
</dbReference>
<evidence type="ECO:0000313" key="4">
    <source>
        <dbReference type="EMBL" id="MBB3136448.1"/>
    </source>
</evidence>
<evidence type="ECO:0000313" key="5">
    <source>
        <dbReference type="Proteomes" id="UP000518315"/>
    </source>
</evidence>
<reference evidence="4 5" key="1">
    <citation type="submission" date="2020-08" db="EMBL/GenBank/DDBJ databases">
        <title>Genomic Encyclopedia of Type Strains, Phase III (KMG-III): the genomes of soil and plant-associated and newly described type strains.</title>
        <authorList>
            <person name="Whitman W."/>
        </authorList>
    </citation>
    <scope>NUCLEOTIDE SEQUENCE [LARGE SCALE GENOMIC DNA]</scope>
    <source>
        <strain evidence="4 5">CECT 4113</strain>
    </source>
</reference>
<dbReference type="Gene3D" id="3.40.630.30">
    <property type="match status" value="1"/>
</dbReference>
<dbReference type="PANTHER" id="PTHR43877">
    <property type="entry name" value="AMINOALKYLPHOSPHONATE N-ACETYLTRANSFERASE-RELATED-RELATED"/>
    <property type="match status" value="1"/>
</dbReference>
<dbReference type="InterPro" id="IPR016181">
    <property type="entry name" value="Acyl_CoA_acyltransferase"/>
</dbReference>
<dbReference type="InterPro" id="IPR000182">
    <property type="entry name" value="GNAT_dom"/>
</dbReference>
<protein>
    <submittedName>
        <fullName evidence="4">Ribosomal protein S18 acetylase RimI-like enzyme</fullName>
    </submittedName>
</protein>
<evidence type="ECO:0000259" key="3">
    <source>
        <dbReference type="PROSITE" id="PS51186"/>
    </source>
</evidence>
<proteinExistence type="predicted"/>
<comment type="caution">
    <text evidence="4">The sequence shown here is derived from an EMBL/GenBank/DDBJ whole genome shotgun (WGS) entry which is preliminary data.</text>
</comment>
<evidence type="ECO:0000256" key="1">
    <source>
        <dbReference type="ARBA" id="ARBA00022679"/>
    </source>
</evidence>
<keyword evidence="4" id="KW-0689">Ribosomal protein</keyword>